<dbReference type="GO" id="GO:0016787">
    <property type="term" value="F:hydrolase activity"/>
    <property type="evidence" value="ECO:0007669"/>
    <property type="project" value="UniProtKB-KW"/>
</dbReference>
<keyword evidence="2 4" id="KW-0378">Hydrolase</keyword>
<comment type="similarity">
    <text evidence="1">Belongs to the thioesterase PaaI family.</text>
</comment>
<gene>
    <name evidence="4" type="ORF">Q9315_10815</name>
</gene>
<dbReference type="PANTHER" id="PTHR21660:SF1">
    <property type="entry name" value="ACYL-COENZYME A THIOESTERASE 13"/>
    <property type="match status" value="1"/>
</dbReference>
<dbReference type="SUPFAM" id="SSF54637">
    <property type="entry name" value="Thioesterase/thiol ester dehydrase-isomerase"/>
    <property type="match status" value="1"/>
</dbReference>
<protein>
    <submittedName>
        <fullName evidence="4">PaaI family thioesterase</fullName>
        <ecNumber evidence="4">3.1.2.-</ecNumber>
    </submittedName>
</protein>
<dbReference type="PANTHER" id="PTHR21660">
    <property type="entry name" value="THIOESTERASE SUPERFAMILY MEMBER-RELATED"/>
    <property type="match status" value="1"/>
</dbReference>
<evidence type="ECO:0000256" key="2">
    <source>
        <dbReference type="ARBA" id="ARBA00022801"/>
    </source>
</evidence>
<organism evidence="4 5">
    <name type="scientific">Shinella oryzae</name>
    <dbReference type="NCBI Taxonomy" id="2871820"/>
    <lineage>
        <taxon>Bacteria</taxon>
        <taxon>Pseudomonadati</taxon>
        <taxon>Pseudomonadota</taxon>
        <taxon>Alphaproteobacteria</taxon>
        <taxon>Hyphomicrobiales</taxon>
        <taxon>Rhizobiaceae</taxon>
        <taxon>Shinella</taxon>
    </lineage>
</organism>
<dbReference type="Pfam" id="PF03061">
    <property type="entry name" value="4HBT"/>
    <property type="match status" value="1"/>
</dbReference>
<dbReference type="CDD" id="cd03443">
    <property type="entry name" value="PaaI_thioesterase"/>
    <property type="match status" value="1"/>
</dbReference>
<dbReference type="InterPro" id="IPR006683">
    <property type="entry name" value="Thioestr_dom"/>
</dbReference>
<dbReference type="RefSeq" id="WP_306157139.1">
    <property type="nucleotide sequence ID" value="NZ_CP132314.1"/>
</dbReference>
<keyword evidence="5" id="KW-1185">Reference proteome</keyword>
<evidence type="ECO:0000256" key="1">
    <source>
        <dbReference type="ARBA" id="ARBA00008324"/>
    </source>
</evidence>
<sequence>MELTPIMDPEALNRFLETDFPQLHTDGKVFEVMAVGPGTATLRLTPNERHLRPGGTISGPTLFALADVGAWCAVLAHIGPVALAVTTNLNINFLRKPAPGPLSCTCRLLKLGKRLAVVDASIFDADGEALVAHATATYSIPPR</sequence>
<reference evidence="4 5" key="1">
    <citation type="submission" date="2023-08" db="EMBL/GenBank/DDBJ databases">
        <title>Pathogen: clinical or host-associated sample.</title>
        <authorList>
            <person name="Hergert J."/>
            <person name="Casey R."/>
            <person name="Wagner J."/>
            <person name="Young E.L."/>
            <person name="Oakeson K.F."/>
        </authorList>
    </citation>
    <scope>NUCLEOTIDE SEQUENCE [LARGE SCALE GENOMIC DNA]</scope>
    <source>
        <strain evidence="4 5">UPHL-collab-2</strain>
    </source>
</reference>
<feature type="domain" description="Thioesterase" evidence="3">
    <location>
        <begin position="54"/>
        <end position="128"/>
    </location>
</feature>
<dbReference type="NCBIfam" id="TIGR00369">
    <property type="entry name" value="unchar_dom_1"/>
    <property type="match status" value="1"/>
</dbReference>
<accession>A0ABY9K2R3</accession>
<evidence type="ECO:0000313" key="4">
    <source>
        <dbReference type="EMBL" id="WLS01934.1"/>
    </source>
</evidence>
<name>A0ABY9K2R3_9HYPH</name>
<dbReference type="EC" id="3.1.2.-" evidence="4"/>
<dbReference type="InterPro" id="IPR039298">
    <property type="entry name" value="ACOT13"/>
</dbReference>
<evidence type="ECO:0000313" key="5">
    <source>
        <dbReference type="Proteomes" id="UP001225788"/>
    </source>
</evidence>
<dbReference type="InterPro" id="IPR003736">
    <property type="entry name" value="PAAI_dom"/>
</dbReference>
<dbReference type="InterPro" id="IPR029069">
    <property type="entry name" value="HotDog_dom_sf"/>
</dbReference>
<proteinExistence type="inferred from homology"/>
<dbReference type="Proteomes" id="UP001225788">
    <property type="component" value="Chromosome"/>
</dbReference>
<evidence type="ECO:0000259" key="3">
    <source>
        <dbReference type="Pfam" id="PF03061"/>
    </source>
</evidence>
<dbReference type="Gene3D" id="3.10.129.10">
    <property type="entry name" value="Hotdog Thioesterase"/>
    <property type="match status" value="1"/>
</dbReference>
<dbReference type="EMBL" id="CP132314">
    <property type="protein sequence ID" value="WLS01934.1"/>
    <property type="molecule type" value="Genomic_DNA"/>
</dbReference>